<evidence type="ECO:0000313" key="1">
    <source>
        <dbReference type="EMBL" id="EDM11583.1"/>
    </source>
</evidence>
<dbReference type="AGR" id="RGD:1562450"/>
<dbReference type="AlphaFoldDB" id="A6JFI7"/>
<protein>
    <submittedName>
        <fullName evidence="1">Vacuolar ATPase subunit H, isoform CRA_c</fullName>
    </submittedName>
</protein>
<reference evidence="2" key="1">
    <citation type="submission" date="2005-09" db="EMBL/GenBank/DDBJ databases">
        <authorList>
            <person name="Mural R.J."/>
            <person name="Li P.W."/>
            <person name="Adams M.D."/>
            <person name="Amanatides P.G."/>
            <person name="Baden-Tillson H."/>
            <person name="Barnstead M."/>
            <person name="Chin S.H."/>
            <person name="Dew I."/>
            <person name="Evans C.A."/>
            <person name="Ferriera S."/>
            <person name="Flanigan M."/>
            <person name="Fosler C."/>
            <person name="Glodek A."/>
            <person name="Gu Z."/>
            <person name="Holt R.A."/>
            <person name="Jennings D."/>
            <person name="Kraft C.L."/>
            <person name="Lu F."/>
            <person name="Nguyen T."/>
            <person name="Nusskern D.R."/>
            <person name="Pfannkoch C.M."/>
            <person name="Sitter C."/>
            <person name="Sutton G.G."/>
            <person name="Venter J.C."/>
            <person name="Wang Z."/>
            <person name="Woodage T."/>
            <person name="Zheng X.H."/>
            <person name="Zhong F."/>
        </authorList>
    </citation>
    <scope>NUCLEOTIDE SEQUENCE [LARGE SCALE GENOMIC DNA]</scope>
    <source>
        <strain>BN</strain>
        <strain evidence="2">Sprague-Dawley</strain>
    </source>
</reference>
<dbReference type="Proteomes" id="UP000234681">
    <property type="component" value="Chromosome 5"/>
</dbReference>
<dbReference type="EMBL" id="CH473984">
    <property type="protein sequence ID" value="EDM11583.1"/>
    <property type="molecule type" value="Genomic_DNA"/>
</dbReference>
<gene>
    <name evidence="1 3" type="primary">Atp6v1h</name>
    <name evidence="1" type="ORF">rCG_30515</name>
</gene>
<name>A6JFI7_RAT</name>
<evidence type="ECO:0000313" key="2">
    <source>
        <dbReference type="Proteomes" id="UP000234681"/>
    </source>
</evidence>
<sequence>MPGPKRWLSQTNQKYSKVINQISPKTDVRSFGFFGKGDLLGGNFAILKHPRNWPLSGRLVRGASTFGPSRLPRSTAVTCRCSRAQTLLSLCSCSGFFRESLLTSVAESPSHCSGLSVATEASELDPHLPALVALTPRGYPGL</sequence>
<proteinExistence type="predicted"/>
<evidence type="ECO:0000313" key="3">
    <source>
        <dbReference type="RGD" id="1562450"/>
    </source>
</evidence>
<organism evidence="1 2">
    <name type="scientific">Rattus norvegicus</name>
    <name type="common">Rat</name>
    <dbReference type="NCBI Taxonomy" id="10116"/>
    <lineage>
        <taxon>Eukaryota</taxon>
        <taxon>Metazoa</taxon>
        <taxon>Chordata</taxon>
        <taxon>Craniata</taxon>
        <taxon>Vertebrata</taxon>
        <taxon>Euteleostomi</taxon>
        <taxon>Mammalia</taxon>
        <taxon>Eutheria</taxon>
        <taxon>Euarchontoglires</taxon>
        <taxon>Glires</taxon>
        <taxon>Rodentia</taxon>
        <taxon>Myomorpha</taxon>
        <taxon>Muroidea</taxon>
        <taxon>Muridae</taxon>
        <taxon>Murinae</taxon>
        <taxon>Rattus</taxon>
    </lineage>
</organism>
<accession>A6JFI7</accession>
<dbReference type="RGD" id="1562450">
    <property type="gene designation" value="Atp6v1h"/>
</dbReference>